<keyword evidence="1 7" id="KW-0028">Amino-acid biosynthesis</keyword>
<dbReference type="PANTHER" id="PTHR21087">
    <property type="entry name" value="SHIKIMATE KINASE"/>
    <property type="match status" value="1"/>
</dbReference>
<comment type="caution">
    <text evidence="7">Lacks conserved residue(s) required for the propagation of feature annotation.</text>
</comment>
<dbReference type="GO" id="GO:0008652">
    <property type="term" value="P:amino acid biosynthetic process"/>
    <property type="evidence" value="ECO:0007669"/>
    <property type="project" value="UniProtKB-KW"/>
</dbReference>
<comment type="caution">
    <text evidence="8">The sequence shown here is derived from an EMBL/GenBank/DDBJ whole genome shotgun (WGS) entry which is preliminary data.</text>
</comment>
<feature type="binding site" evidence="7">
    <location>
        <position position="140"/>
    </location>
    <ligand>
        <name>substrate</name>
    </ligand>
</feature>
<name>A0A7K1SK54_9BACT</name>
<keyword evidence="3 7" id="KW-0547">Nucleotide-binding</keyword>
<dbReference type="CDD" id="cd00464">
    <property type="entry name" value="SK"/>
    <property type="match status" value="1"/>
</dbReference>
<dbReference type="GO" id="GO:0009423">
    <property type="term" value="P:chorismate biosynthetic process"/>
    <property type="evidence" value="ECO:0007669"/>
    <property type="project" value="UniProtKB-UniRule"/>
</dbReference>
<comment type="similarity">
    <text evidence="7">Belongs to the shikimate kinase family.</text>
</comment>
<evidence type="ECO:0000313" key="8">
    <source>
        <dbReference type="EMBL" id="MVM34182.1"/>
    </source>
</evidence>
<keyword evidence="7" id="KW-0479">Metal-binding</keyword>
<protein>
    <recommendedName>
        <fullName evidence="7">Shikimate kinase</fullName>
        <shortName evidence="7">SK</shortName>
        <ecNumber evidence="7">2.7.1.71</ecNumber>
    </recommendedName>
</protein>
<dbReference type="InterPro" id="IPR031322">
    <property type="entry name" value="Shikimate/glucono_kinase"/>
</dbReference>
<proteinExistence type="inferred from homology"/>
<evidence type="ECO:0000256" key="5">
    <source>
        <dbReference type="ARBA" id="ARBA00022840"/>
    </source>
</evidence>
<keyword evidence="7" id="KW-0963">Cytoplasm</keyword>
<keyword evidence="9" id="KW-1185">Reference proteome</keyword>
<feature type="binding site" evidence="7">
    <location>
        <position position="57"/>
    </location>
    <ligand>
        <name>substrate</name>
    </ligand>
</feature>
<feature type="binding site" evidence="7">
    <location>
        <position position="119"/>
    </location>
    <ligand>
        <name>ATP</name>
        <dbReference type="ChEBI" id="CHEBI:30616"/>
    </ligand>
</feature>
<dbReference type="EMBL" id="WPIN01000014">
    <property type="protein sequence ID" value="MVM34182.1"/>
    <property type="molecule type" value="Genomic_DNA"/>
</dbReference>
<evidence type="ECO:0000313" key="9">
    <source>
        <dbReference type="Proteomes" id="UP000436006"/>
    </source>
</evidence>
<dbReference type="GO" id="GO:0009073">
    <property type="term" value="P:aromatic amino acid family biosynthetic process"/>
    <property type="evidence" value="ECO:0007669"/>
    <property type="project" value="UniProtKB-KW"/>
</dbReference>
<accession>A0A7K1SK54</accession>
<dbReference type="HAMAP" id="MF_00109">
    <property type="entry name" value="Shikimate_kinase"/>
    <property type="match status" value="1"/>
</dbReference>
<evidence type="ECO:0000256" key="1">
    <source>
        <dbReference type="ARBA" id="ARBA00022605"/>
    </source>
</evidence>
<feature type="binding site" evidence="7">
    <location>
        <begin position="11"/>
        <end position="16"/>
    </location>
    <ligand>
        <name>ATP</name>
        <dbReference type="ChEBI" id="CHEBI:30616"/>
    </ligand>
</feature>
<dbReference type="InterPro" id="IPR000623">
    <property type="entry name" value="Shikimate_kinase/TSH1"/>
</dbReference>
<comment type="cofactor">
    <cofactor evidence="7">
        <name>Mg(2+)</name>
        <dbReference type="ChEBI" id="CHEBI:18420"/>
    </cofactor>
    <text evidence="7">Binds 1 Mg(2+) ion per subunit.</text>
</comment>
<dbReference type="Proteomes" id="UP000436006">
    <property type="component" value="Unassembled WGS sequence"/>
</dbReference>
<dbReference type="GO" id="GO:0000287">
    <property type="term" value="F:magnesium ion binding"/>
    <property type="evidence" value="ECO:0007669"/>
    <property type="project" value="UniProtKB-UniRule"/>
</dbReference>
<keyword evidence="7" id="KW-0460">Magnesium</keyword>
<dbReference type="GO" id="GO:0005524">
    <property type="term" value="F:ATP binding"/>
    <property type="evidence" value="ECO:0007669"/>
    <property type="project" value="UniProtKB-UniRule"/>
</dbReference>
<dbReference type="GO" id="GO:0004765">
    <property type="term" value="F:shikimate kinase activity"/>
    <property type="evidence" value="ECO:0007669"/>
    <property type="project" value="UniProtKB-UniRule"/>
</dbReference>
<dbReference type="InterPro" id="IPR027417">
    <property type="entry name" value="P-loop_NTPase"/>
</dbReference>
<keyword evidence="2 7" id="KW-0808">Transferase</keyword>
<dbReference type="Pfam" id="PF01202">
    <property type="entry name" value="SKI"/>
    <property type="match status" value="1"/>
</dbReference>
<evidence type="ECO:0000256" key="4">
    <source>
        <dbReference type="ARBA" id="ARBA00022777"/>
    </source>
</evidence>
<dbReference type="AlphaFoldDB" id="A0A7K1SK54"/>
<feature type="binding site" evidence="7">
    <location>
        <position position="33"/>
    </location>
    <ligand>
        <name>substrate</name>
    </ligand>
</feature>
<comment type="subcellular location">
    <subcellularLocation>
        <location evidence="7">Cytoplasm</location>
    </subcellularLocation>
</comment>
<reference evidence="8 9" key="1">
    <citation type="submission" date="2019-12" db="EMBL/GenBank/DDBJ databases">
        <title>Spirosoma sp. HMF4905 genome sequencing and assembly.</title>
        <authorList>
            <person name="Kang H."/>
            <person name="Cha I."/>
            <person name="Kim H."/>
            <person name="Joh K."/>
        </authorList>
    </citation>
    <scope>NUCLEOTIDE SEQUENCE [LARGE SCALE GENOMIC DNA]</scope>
    <source>
        <strain evidence="8 9">HMF4905</strain>
    </source>
</reference>
<evidence type="ECO:0000256" key="7">
    <source>
        <dbReference type="HAMAP-Rule" id="MF_00109"/>
    </source>
</evidence>
<keyword evidence="6 7" id="KW-0057">Aromatic amino acid biosynthesis</keyword>
<sequence>MKNIFLIGMPSSGKSTLGKRIADVLHYRFVDTDKIIVREEGRSIPEIFAQSGEAYFREAERRVLRTIRPGDSLVVSTGGGMPCFHDNMAYIKATGVSVFLDVPIEVLVRRILAHAHEDRPLNKANDPELASTLQKRYETRFPIYSQATIIVPGETTEDEVLQRIGEWL</sequence>
<dbReference type="PANTHER" id="PTHR21087:SF16">
    <property type="entry name" value="SHIKIMATE KINASE 1, CHLOROPLASTIC"/>
    <property type="match status" value="1"/>
</dbReference>
<dbReference type="Gene3D" id="3.40.50.300">
    <property type="entry name" value="P-loop containing nucleotide triphosphate hydrolases"/>
    <property type="match status" value="1"/>
</dbReference>
<keyword evidence="5 7" id="KW-0067">ATP-binding</keyword>
<dbReference type="UniPathway" id="UPA00053">
    <property type="reaction ID" value="UER00088"/>
</dbReference>
<evidence type="ECO:0000256" key="6">
    <source>
        <dbReference type="ARBA" id="ARBA00023141"/>
    </source>
</evidence>
<organism evidence="8 9">
    <name type="scientific">Spirosoma arboris</name>
    <dbReference type="NCBI Taxonomy" id="2682092"/>
    <lineage>
        <taxon>Bacteria</taxon>
        <taxon>Pseudomonadati</taxon>
        <taxon>Bacteroidota</taxon>
        <taxon>Cytophagia</taxon>
        <taxon>Cytophagales</taxon>
        <taxon>Cytophagaceae</taxon>
        <taxon>Spirosoma</taxon>
    </lineage>
</organism>
<dbReference type="PRINTS" id="PR01100">
    <property type="entry name" value="SHIKIMTKNASE"/>
</dbReference>
<keyword evidence="4 7" id="KW-0418">Kinase</keyword>
<feature type="binding site" evidence="7">
    <location>
        <position position="15"/>
    </location>
    <ligand>
        <name>Mg(2+)</name>
        <dbReference type="ChEBI" id="CHEBI:18420"/>
    </ligand>
</feature>
<gene>
    <name evidence="7" type="primary">aroK</name>
    <name evidence="8" type="ORF">GO755_29390</name>
</gene>
<comment type="catalytic activity">
    <reaction evidence="7">
        <text>shikimate + ATP = 3-phosphoshikimate + ADP + H(+)</text>
        <dbReference type="Rhea" id="RHEA:13121"/>
        <dbReference type="ChEBI" id="CHEBI:15378"/>
        <dbReference type="ChEBI" id="CHEBI:30616"/>
        <dbReference type="ChEBI" id="CHEBI:36208"/>
        <dbReference type="ChEBI" id="CHEBI:145989"/>
        <dbReference type="ChEBI" id="CHEBI:456216"/>
        <dbReference type="EC" id="2.7.1.71"/>
    </reaction>
</comment>
<dbReference type="SUPFAM" id="SSF52540">
    <property type="entry name" value="P-loop containing nucleoside triphosphate hydrolases"/>
    <property type="match status" value="1"/>
</dbReference>
<dbReference type="GO" id="GO:0005829">
    <property type="term" value="C:cytosol"/>
    <property type="evidence" value="ECO:0007669"/>
    <property type="project" value="TreeGrafter"/>
</dbReference>
<evidence type="ECO:0000256" key="2">
    <source>
        <dbReference type="ARBA" id="ARBA00022679"/>
    </source>
</evidence>
<feature type="binding site" evidence="7">
    <location>
        <position position="79"/>
    </location>
    <ligand>
        <name>substrate</name>
    </ligand>
</feature>
<dbReference type="RefSeq" id="WP_157588995.1">
    <property type="nucleotide sequence ID" value="NZ_WPIN01000014.1"/>
</dbReference>
<evidence type="ECO:0000256" key="3">
    <source>
        <dbReference type="ARBA" id="ARBA00022741"/>
    </source>
</evidence>
<comment type="function">
    <text evidence="7">Catalyzes the specific phosphorylation of the 3-hydroxyl group of shikimic acid using ATP as a cosubstrate.</text>
</comment>
<dbReference type="EC" id="2.7.1.71" evidence="7"/>
<comment type="pathway">
    <text evidence="7">Metabolic intermediate biosynthesis; chorismate biosynthesis; chorismate from D-erythrose 4-phosphate and phosphoenolpyruvate: step 5/7.</text>
</comment>
<comment type="subunit">
    <text evidence="7">Monomer.</text>
</comment>